<evidence type="ECO:0000256" key="7">
    <source>
        <dbReference type="SAM" id="MobiDB-lite"/>
    </source>
</evidence>
<feature type="region of interest" description="Disordered" evidence="7">
    <location>
        <begin position="330"/>
        <end position="366"/>
    </location>
</feature>
<feature type="compositionally biased region" description="Basic and acidic residues" evidence="7">
    <location>
        <begin position="330"/>
        <end position="354"/>
    </location>
</feature>
<keyword evidence="4" id="KW-0809">Transit peptide</keyword>
<evidence type="ECO:0000256" key="1">
    <source>
        <dbReference type="ARBA" id="ARBA00004173"/>
    </source>
</evidence>
<comment type="similarity">
    <text evidence="2">Belongs to the AIM23 family.</text>
</comment>
<evidence type="ECO:0000256" key="2">
    <source>
        <dbReference type="ARBA" id="ARBA00008476"/>
    </source>
</evidence>
<accession>A0A1G4JC43</accession>
<sequence length="366" mass="41983">MSNILGLRGGSRLCRIAPRSLYQSYRWFHFSRPLFSSLMNNTNDILVNATASMRRNKVIDKPQISKNQPEKGANQRKRLVKGYSSGYQTKKRLTINWTTGSERAQNAANHTLKQILKLNDRGVIKVVNQETNKLEETTVMIWASEIDLEHFGFLVVNVEQRGSHNIPLVKLVDSKTALKKYSDELAKLKEQELMKMGFSHRKLGKKNEKDSADDNLKQIKVSWQISDSDLNKQKANEITSQLKKGYKVYLYLNGKDALNKANWADDITSSAEVLESKFKSQKTTAKELKRRQQVLEQLIEIVSELALQPSIEGSTESKLIMKLSPKTSITKKENKTALKEERKRQRQAKVEMKVEKKRRNEAKSAF</sequence>
<dbReference type="GO" id="GO:0097177">
    <property type="term" value="F:mitochondrial ribosome binding"/>
    <property type="evidence" value="ECO:0007669"/>
    <property type="project" value="EnsemblFungi"/>
</dbReference>
<protein>
    <recommendedName>
        <fullName evidence="3">Altered inheritance of mitochondria protein 23, mitochondrial</fullName>
    </recommendedName>
</protein>
<dbReference type="AlphaFoldDB" id="A0A1G4JC43"/>
<dbReference type="GO" id="GO:0070124">
    <property type="term" value="P:mitochondrial translational initiation"/>
    <property type="evidence" value="ECO:0007669"/>
    <property type="project" value="EnsemblFungi"/>
</dbReference>
<feature type="coiled-coil region" evidence="6">
    <location>
        <begin position="271"/>
        <end position="305"/>
    </location>
</feature>
<keyword evidence="6" id="KW-0175">Coiled coil</keyword>
<dbReference type="InterPro" id="IPR029427">
    <property type="entry name" value="AIM23"/>
</dbReference>
<dbReference type="GO" id="GO:0005739">
    <property type="term" value="C:mitochondrion"/>
    <property type="evidence" value="ECO:0007669"/>
    <property type="project" value="UniProtKB-SubCell"/>
</dbReference>
<name>A0A1G4JC43_9SACH</name>
<keyword evidence="5" id="KW-0496">Mitochondrion</keyword>
<gene>
    <name evidence="8" type="ORF">LADA_0E05424G</name>
</gene>
<dbReference type="Pfam" id="PF14877">
    <property type="entry name" value="mIF3"/>
    <property type="match status" value="1"/>
</dbReference>
<dbReference type="Proteomes" id="UP000190274">
    <property type="component" value="Chromosome E"/>
</dbReference>
<organism evidence="8 9">
    <name type="scientific">Lachancea dasiensis</name>
    <dbReference type="NCBI Taxonomy" id="1072105"/>
    <lineage>
        <taxon>Eukaryota</taxon>
        <taxon>Fungi</taxon>
        <taxon>Dikarya</taxon>
        <taxon>Ascomycota</taxon>
        <taxon>Saccharomycotina</taxon>
        <taxon>Saccharomycetes</taxon>
        <taxon>Saccharomycetales</taxon>
        <taxon>Saccharomycetaceae</taxon>
        <taxon>Lachancea</taxon>
    </lineage>
</organism>
<evidence type="ECO:0000256" key="6">
    <source>
        <dbReference type="SAM" id="Coils"/>
    </source>
</evidence>
<reference evidence="9" key="1">
    <citation type="submission" date="2016-03" db="EMBL/GenBank/DDBJ databases">
        <authorList>
            <person name="Devillers H."/>
        </authorList>
    </citation>
    <scope>NUCLEOTIDE SEQUENCE [LARGE SCALE GENOMIC DNA]</scope>
</reference>
<evidence type="ECO:0000256" key="3">
    <source>
        <dbReference type="ARBA" id="ARBA00013994"/>
    </source>
</evidence>
<evidence type="ECO:0000313" key="9">
    <source>
        <dbReference type="Proteomes" id="UP000190274"/>
    </source>
</evidence>
<evidence type="ECO:0000256" key="4">
    <source>
        <dbReference type="ARBA" id="ARBA00022946"/>
    </source>
</evidence>
<evidence type="ECO:0000313" key="8">
    <source>
        <dbReference type="EMBL" id="SCU87666.1"/>
    </source>
</evidence>
<evidence type="ECO:0000256" key="5">
    <source>
        <dbReference type="ARBA" id="ARBA00023128"/>
    </source>
</evidence>
<proteinExistence type="inferred from homology"/>
<dbReference type="EMBL" id="LT598455">
    <property type="protein sequence ID" value="SCU87666.1"/>
    <property type="molecule type" value="Genomic_DNA"/>
</dbReference>
<comment type="subcellular location">
    <subcellularLocation>
        <location evidence="1">Mitochondrion</location>
    </subcellularLocation>
</comment>
<dbReference type="OrthoDB" id="3996489at2759"/>
<keyword evidence="9" id="KW-1185">Reference proteome</keyword>